<evidence type="ECO:0000313" key="6">
    <source>
        <dbReference type="EMBL" id="QFZ22890.1"/>
    </source>
</evidence>
<keyword evidence="7" id="KW-1185">Reference proteome</keyword>
<feature type="domain" description="HTH iclR-type" evidence="4">
    <location>
        <begin position="8"/>
        <end position="69"/>
    </location>
</feature>
<dbReference type="KEGG" id="ssyi:EKG83_40575"/>
<evidence type="ECO:0000259" key="5">
    <source>
        <dbReference type="PROSITE" id="PS51078"/>
    </source>
</evidence>
<dbReference type="PANTHER" id="PTHR30136:SF24">
    <property type="entry name" value="HTH-TYPE TRANSCRIPTIONAL REPRESSOR ALLR"/>
    <property type="match status" value="1"/>
</dbReference>
<dbReference type="PROSITE" id="PS51077">
    <property type="entry name" value="HTH_ICLR"/>
    <property type="match status" value="1"/>
</dbReference>
<reference evidence="7" key="1">
    <citation type="journal article" date="2021" name="Curr. Microbiol.">
        <title>Complete genome of nocamycin-producing strain Saccharothrix syringae NRRL B-16468 reveals the biosynthetic potential for secondary metabolites.</title>
        <authorList>
            <person name="Mo X."/>
            <person name="Yang S."/>
        </authorList>
    </citation>
    <scope>NUCLEOTIDE SEQUENCE [LARGE SCALE GENOMIC DNA]</scope>
    <source>
        <strain evidence="7">ATCC 51364 / DSM 43886 / JCM 6844 / KCTC 9398 / NBRC 14523 / NRRL B-16468 / INA 2240</strain>
    </source>
</reference>
<accession>A0A5Q0HAQ9</accession>
<proteinExistence type="predicted"/>
<dbReference type="AlphaFoldDB" id="A0A5Q0HAQ9"/>
<dbReference type="Gene3D" id="3.30.450.40">
    <property type="match status" value="1"/>
</dbReference>
<dbReference type="Pfam" id="PF01614">
    <property type="entry name" value="IclR_C"/>
    <property type="match status" value="1"/>
</dbReference>
<keyword evidence="2" id="KW-0238">DNA-binding</keyword>
<organism evidence="6 7">
    <name type="scientific">Saccharothrix syringae</name>
    <name type="common">Nocardiopsis syringae</name>
    <dbReference type="NCBI Taxonomy" id="103733"/>
    <lineage>
        <taxon>Bacteria</taxon>
        <taxon>Bacillati</taxon>
        <taxon>Actinomycetota</taxon>
        <taxon>Actinomycetes</taxon>
        <taxon>Pseudonocardiales</taxon>
        <taxon>Pseudonocardiaceae</taxon>
        <taxon>Saccharothrix</taxon>
    </lineage>
</organism>
<dbReference type="SUPFAM" id="SSF46785">
    <property type="entry name" value="Winged helix' DNA-binding domain"/>
    <property type="match status" value="1"/>
</dbReference>
<dbReference type="Gene3D" id="1.10.10.10">
    <property type="entry name" value="Winged helix-like DNA-binding domain superfamily/Winged helix DNA-binding domain"/>
    <property type="match status" value="1"/>
</dbReference>
<dbReference type="SUPFAM" id="SSF55781">
    <property type="entry name" value="GAF domain-like"/>
    <property type="match status" value="1"/>
</dbReference>
<keyword evidence="1" id="KW-0805">Transcription regulation</keyword>
<feature type="domain" description="IclR-ED" evidence="5">
    <location>
        <begin position="70"/>
        <end position="249"/>
    </location>
</feature>
<evidence type="ECO:0000256" key="2">
    <source>
        <dbReference type="ARBA" id="ARBA00023125"/>
    </source>
</evidence>
<dbReference type="InterPro" id="IPR014757">
    <property type="entry name" value="Tscrpt_reg_IclR_C"/>
</dbReference>
<dbReference type="Proteomes" id="UP000325787">
    <property type="component" value="Chromosome"/>
</dbReference>
<dbReference type="InterPro" id="IPR050707">
    <property type="entry name" value="HTH_MetabolicPath_Reg"/>
</dbReference>
<evidence type="ECO:0000256" key="1">
    <source>
        <dbReference type="ARBA" id="ARBA00023015"/>
    </source>
</evidence>
<evidence type="ECO:0000256" key="3">
    <source>
        <dbReference type="ARBA" id="ARBA00023163"/>
    </source>
</evidence>
<dbReference type="InterPro" id="IPR036390">
    <property type="entry name" value="WH_DNA-bd_sf"/>
</dbReference>
<dbReference type="OrthoDB" id="60629at2"/>
<dbReference type="GO" id="GO:0003700">
    <property type="term" value="F:DNA-binding transcription factor activity"/>
    <property type="evidence" value="ECO:0007669"/>
    <property type="project" value="TreeGrafter"/>
</dbReference>
<dbReference type="RefSeq" id="WP_033431570.1">
    <property type="nucleotide sequence ID" value="NZ_CP034550.1"/>
</dbReference>
<dbReference type="PANTHER" id="PTHR30136">
    <property type="entry name" value="HELIX-TURN-HELIX TRANSCRIPTIONAL REGULATOR, ICLR FAMILY"/>
    <property type="match status" value="1"/>
</dbReference>
<evidence type="ECO:0000259" key="4">
    <source>
        <dbReference type="PROSITE" id="PS51077"/>
    </source>
</evidence>
<sequence>MGNRGNGRSVTSRALDLLGAFDVEHPTLTLSELAARCGMPKATAHRLVGELEAWRALERNADNRYQVGSRVWEIGLLSPVPRRLREIAMPFMQDLYERSKENIHFAVRKGHDALYIAKLTGHRAVPIISREGTRLPLHPTGVGKALLAFSSSEFIETYCARPLARCTRHTIVEPGRLRRELALVRARGYALTNEEMTLGSRSVAVPVFGTDGRVEAALGVVMHSVCGGLTRHVPDLKSEAAKITQAMNDHRTDPYPGFVHDLPHEG</sequence>
<gene>
    <name evidence="6" type="ORF">EKG83_40575</name>
</gene>
<dbReference type="InterPro" id="IPR029016">
    <property type="entry name" value="GAF-like_dom_sf"/>
</dbReference>
<dbReference type="SMART" id="SM00346">
    <property type="entry name" value="HTH_ICLR"/>
    <property type="match status" value="1"/>
</dbReference>
<dbReference type="Pfam" id="PF09339">
    <property type="entry name" value="HTH_IclR"/>
    <property type="match status" value="1"/>
</dbReference>
<name>A0A5Q0HAQ9_SACSY</name>
<dbReference type="InterPro" id="IPR005471">
    <property type="entry name" value="Tscrpt_reg_IclR_N"/>
</dbReference>
<keyword evidence="3" id="KW-0804">Transcription</keyword>
<dbReference type="GO" id="GO:0045892">
    <property type="term" value="P:negative regulation of DNA-templated transcription"/>
    <property type="evidence" value="ECO:0007669"/>
    <property type="project" value="TreeGrafter"/>
</dbReference>
<dbReference type="GO" id="GO:0003677">
    <property type="term" value="F:DNA binding"/>
    <property type="evidence" value="ECO:0007669"/>
    <property type="project" value="UniProtKB-KW"/>
</dbReference>
<protein>
    <submittedName>
        <fullName evidence="6">IclR family transcriptional regulator</fullName>
    </submittedName>
</protein>
<dbReference type="InterPro" id="IPR036388">
    <property type="entry name" value="WH-like_DNA-bd_sf"/>
</dbReference>
<dbReference type="EMBL" id="CP034550">
    <property type="protein sequence ID" value="QFZ22890.1"/>
    <property type="molecule type" value="Genomic_DNA"/>
</dbReference>
<dbReference type="PROSITE" id="PS51078">
    <property type="entry name" value="ICLR_ED"/>
    <property type="match status" value="1"/>
</dbReference>
<evidence type="ECO:0000313" key="7">
    <source>
        <dbReference type="Proteomes" id="UP000325787"/>
    </source>
</evidence>